<dbReference type="HAMAP" id="MF_00073">
    <property type="entry name" value="NusB"/>
    <property type="match status" value="1"/>
</dbReference>
<comment type="similarity">
    <text evidence="1 6">Belongs to the NusB family.</text>
</comment>
<evidence type="ECO:0000256" key="6">
    <source>
        <dbReference type="HAMAP-Rule" id="MF_00073"/>
    </source>
</evidence>
<comment type="caution">
    <text evidence="9">The sequence shown here is derived from an EMBL/GenBank/DDBJ whole genome shotgun (WGS) entry which is preliminary data.</text>
</comment>
<dbReference type="Pfam" id="PF01029">
    <property type="entry name" value="NusB"/>
    <property type="match status" value="1"/>
</dbReference>
<dbReference type="STRING" id="1802660.A2735_00070"/>
<dbReference type="GO" id="GO:0003723">
    <property type="term" value="F:RNA binding"/>
    <property type="evidence" value="ECO:0007669"/>
    <property type="project" value="UniProtKB-UniRule"/>
</dbReference>
<dbReference type="PANTHER" id="PTHR11078">
    <property type="entry name" value="N UTILIZATION SUBSTANCE PROTEIN B-RELATED"/>
    <property type="match status" value="1"/>
</dbReference>
<comment type="function">
    <text evidence="6">Involved in transcription antitermination. Required for transcription of ribosomal RNA (rRNA) genes. Binds specifically to the boxA antiterminator sequence of the ribosomal RNA (rrn) operons.</text>
</comment>
<feature type="domain" description="NusB/RsmB/TIM44" evidence="8">
    <location>
        <begin position="1"/>
        <end position="125"/>
    </location>
</feature>
<evidence type="ECO:0000256" key="5">
    <source>
        <dbReference type="ARBA" id="ARBA00023163"/>
    </source>
</evidence>
<evidence type="ECO:0000259" key="8">
    <source>
        <dbReference type="Pfam" id="PF01029"/>
    </source>
</evidence>
<dbReference type="SUPFAM" id="SSF48013">
    <property type="entry name" value="NusB-like"/>
    <property type="match status" value="1"/>
</dbReference>
<keyword evidence="4 6" id="KW-0805">Transcription regulation</keyword>
<sequence length="160" mass="17642">MQSLYEWDFNGSKNEDLAEIVGRNIEEFASGVDDPTFIIDLVQGVVKNLEKINAIIEKAAPQWPLSQIAIVDRNVLRVGLYELLFGSRDEVPPKVAINEAIELAKSFGGDSSGKFVNGVLGTVYREIGEPGKDETSKSKNHEEEPIEGVPEDEPVEAQEK</sequence>
<protein>
    <recommendedName>
        <fullName evidence="6">Transcription antitermination protein NusB</fullName>
    </recommendedName>
    <alternativeName>
        <fullName evidence="6">Antitermination factor NusB</fullName>
    </alternativeName>
</protein>
<keyword evidence="5 6" id="KW-0804">Transcription</keyword>
<name>A0A1F8EDP8_9BACT</name>
<feature type="compositionally biased region" description="Basic and acidic residues" evidence="7">
    <location>
        <begin position="127"/>
        <end position="143"/>
    </location>
</feature>
<evidence type="ECO:0000313" key="9">
    <source>
        <dbReference type="EMBL" id="OGM98095.1"/>
    </source>
</evidence>
<dbReference type="PANTHER" id="PTHR11078:SF3">
    <property type="entry name" value="ANTITERMINATION NUSB DOMAIN-CONTAINING PROTEIN"/>
    <property type="match status" value="1"/>
</dbReference>
<dbReference type="GO" id="GO:0005829">
    <property type="term" value="C:cytosol"/>
    <property type="evidence" value="ECO:0007669"/>
    <property type="project" value="TreeGrafter"/>
</dbReference>
<keyword evidence="2 6" id="KW-0889">Transcription antitermination</keyword>
<evidence type="ECO:0000256" key="3">
    <source>
        <dbReference type="ARBA" id="ARBA00022884"/>
    </source>
</evidence>
<evidence type="ECO:0000256" key="2">
    <source>
        <dbReference type="ARBA" id="ARBA00022814"/>
    </source>
</evidence>
<dbReference type="Gene3D" id="1.10.940.10">
    <property type="entry name" value="NusB-like"/>
    <property type="match status" value="1"/>
</dbReference>
<evidence type="ECO:0000256" key="4">
    <source>
        <dbReference type="ARBA" id="ARBA00023015"/>
    </source>
</evidence>
<dbReference type="NCBIfam" id="TIGR01951">
    <property type="entry name" value="nusB"/>
    <property type="match status" value="1"/>
</dbReference>
<evidence type="ECO:0000313" key="10">
    <source>
        <dbReference type="Proteomes" id="UP000178520"/>
    </source>
</evidence>
<keyword evidence="3 6" id="KW-0694">RNA-binding</keyword>
<dbReference type="InterPro" id="IPR035926">
    <property type="entry name" value="NusB-like_sf"/>
</dbReference>
<dbReference type="InterPro" id="IPR011605">
    <property type="entry name" value="NusB_fam"/>
</dbReference>
<dbReference type="AlphaFoldDB" id="A0A1F8EDP8"/>
<dbReference type="GO" id="GO:0006353">
    <property type="term" value="P:DNA-templated transcription termination"/>
    <property type="evidence" value="ECO:0007669"/>
    <property type="project" value="UniProtKB-UniRule"/>
</dbReference>
<organism evidence="9 10">
    <name type="scientific">Candidatus Yanofskybacteria bacterium RIFCSPHIGHO2_01_FULL_41_21</name>
    <dbReference type="NCBI Taxonomy" id="1802660"/>
    <lineage>
        <taxon>Bacteria</taxon>
        <taxon>Candidatus Yanofskyibacteriota</taxon>
    </lineage>
</organism>
<feature type="compositionally biased region" description="Acidic residues" evidence="7">
    <location>
        <begin position="144"/>
        <end position="160"/>
    </location>
</feature>
<dbReference type="EMBL" id="MGJA01000003">
    <property type="protein sequence ID" value="OGM98095.1"/>
    <property type="molecule type" value="Genomic_DNA"/>
</dbReference>
<dbReference type="InterPro" id="IPR006027">
    <property type="entry name" value="NusB_RsmB_TIM44"/>
</dbReference>
<evidence type="ECO:0000256" key="7">
    <source>
        <dbReference type="SAM" id="MobiDB-lite"/>
    </source>
</evidence>
<dbReference type="GO" id="GO:0031564">
    <property type="term" value="P:transcription antitermination"/>
    <property type="evidence" value="ECO:0007669"/>
    <property type="project" value="UniProtKB-KW"/>
</dbReference>
<feature type="region of interest" description="Disordered" evidence="7">
    <location>
        <begin position="127"/>
        <end position="160"/>
    </location>
</feature>
<gene>
    <name evidence="6" type="primary">nusB</name>
    <name evidence="9" type="ORF">A2735_00070</name>
</gene>
<dbReference type="Proteomes" id="UP000178520">
    <property type="component" value="Unassembled WGS sequence"/>
</dbReference>
<proteinExistence type="inferred from homology"/>
<reference evidence="9 10" key="1">
    <citation type="journal article" date="2016" name="Nat. Commun.">
        <title>Thousands of microbial genomes shed light on interconnected biogeochemical processes in an aquifer system.</title>
        <authorList>
            <person name="Anantharaman K."/>
            <person name="Brown C.T."/>
            <person name="Hug L.A."/>
            <person name="Sharon I."/>
            <person name="Castelle C.J."/>
            <person name="Probst A.J."/>
            <person name="Thomas B.C."/>
            <person name="Singh A."/>
            <person name="Wilkins M.J."/>
            <person name="Karaoz U."/>
            <person name="Brodie E.L."/>
            <person name="Williams K.H."/>
            <person name="Hubbard S.S."/>
            <person name="Banfield J.F."/>
        </authorList>
    </citation>
    <scope>NUCLEOTIDE SEQUENCE [LARGE SCALE GENOMIC DNA]</scope>
</reference>
<accession>A0A1F8EDP8</accession>
<evidence type="ECO:0000256" key="1">
    <source>
        <dbReference type="ARBA" id="ARBA00005952"/>
    </source>
</evidence>